<dbReference type="RefSeq" id="WP_005444841.1">
    <property type="nucleotide sequence ID" value="NZ_CM001466.1"/>
</dbReference>
<dbReference type="EMBL" id="CM001466">
    <property type="protein sequence ID" value="EHY91082.1"/>
    <property type="molecule type" value="Genomic_DNA"/>
</dbReference>
<reference evidence="2 3" key="1">
    <citation type="journal article" date="2012" name="Stand. Genomic Sci.">
        <title>Genome sequence of the soil bacterium Saccharomonospora azurea type strain (NA-128(T)).</title>
        <authorList>
            <person name="Klenk H.P."/>
            <person name="Held B."/>
            <person name="Lucas S."/>
            <person name="Lapidus A."/>
            <person name="Copeland A."/>
            <person name="Hammon N."/>
            <person name="Pitluck S."/>
            <person name="Goodwin L.A."/>
            <person name="Han C."/>
            <person name="Tapia R."/>
            <person name="Brambilla E.M."/>
            <person name="Potter G."/>
            <person name="Land M."/>
            <person name="Ivanova N."/>
            <person name="Rohde M."/>
            <person name="Goker M."/>
            <person name="Detter J.C."/>
            <person name="Kyrpides N.C."/>
            <person name="Woyke T."/>
        </authorList>
    </citation>
    <scope>NUCLEOTIDE SEQUENCE [LARGE SCALE GENOMIC DNA]</scope>
    <source>
        <strain evidence="2 3">NA-128</strain>
    </source>
</reference>
<proteinExistence type="predicted"/>
<evidence type="ECO:0000256" key="1">
    <source>
        <dbReference type="SAM" id="Phobius"/>
    </source>
</evidence>
<name>H8GFP7_9PSEU</name>
<dbReference type="HOGENOM" id="CLU_2619893_0_0_11"/>
<dbReference type="AlphaFoldDB" id="H8GFP7"/>
<keyword evidence="1" id="KW-0472">Membrane</keyword>
<keyword evidence="3" id="KW-1185">Reference proteome</keyword>
<dbReference type="Proteomes" id="UP000004705">
    <property type="component" value="Chromosome"/>
</dbReference>
<organism evidence="2 3">
    <name type="scientific">Saccharomonospora azurea NA-128</name>
    <dbReference type="NCBI Taxonomy" id="882081"/>
    <lineage>
        <taxon>Bacteria</taxon>
        <taxon>Bacillati</taxon>
        <taxon>Actinomycetota</taxon>
        <taxon>Actinomycetes</taxon>
        <taxon>Pseudonocardiales</taxon>
        <taxon>Pseudonocardiaceae</taxon>
        <taxon>Saccharomonospora</taxon>
    </lineage>
</organism>
<feature type="transmembrane region" description="Helical" evidence="1">
    <location>
        <begin position="46"/>
        <end position="64"/>
    </location>
</feature>
<accession>H8GFP7</accession>
<protein>
    <submittedName>
        <fullName evidence="2">Uncharacterized protein</fullName>
    </submittedName>
</protein>
<gene>
    <name evidence="2" type="ORF">SacazDRAFT_04233</name>
</gene>
<keyword evidence="1" id="KW-0812">Transmembrane</keyword>
<keyword evidence="1" id="KW-1133">Transmembrane helix</keyword>
<evidence type="ECO:0000313" key="2">
    <source>
        <dbReference type="EMBL" id="EHY91082.1"/>
    </source>
</evidence>
<sequence length="78" mass="8245">MNEKLADRGPTLLRRLGLSPLGVAALALLAVPRVIAHDLGLVDPGLNLVLVFAPPLVWLVVVLARRVGRRSCCAGSRA</sequence>
<evidence type="ECO:0000313" key="3">
    <source>
        <dbReference type="Proteomes" id="UP000004705"/>
    </source>
</evidence>